<dbReference type="InterPro" id="IPR032940">
    <property type="entry name" value="CAMSAP"/>
</dbReference>
<dbReference type="GO" id="GO:0031175">
    <property type="term" value="P:neuron projection development"/>
    <property type="evidence" value="ECO:0007669"/>
    <property type="project" value="InterPro"/>
</dbReference>
<feature type="repeat" description="WD" evidence="9">
    <location>
        <begin position="2072"/>
        <end position="2113"/>
    </location>
</feature>
<evidence type="ECO:0000256" key="2">
    <source>
        <dbReference type="ARBA" id="ARBA00005944"/>
    </source>
</evidence>
<dbReference type="Pfam" id="PF05934">
    <property type="entry name" value="MCLC"/>
    <property type="match status" value="1"/>
</dbReference>
<keyword evidence="5 12" id="KW-0812">Transmembrane</keyword>
<evidence type="ECO:0000256" key="6">
    <source>
        <dbReference type="ARBA" id="ARBA00022737"/>
    </source>
</evidence>
<evidence type="ECO:0000256" key="8">
    <source>
        <dbReference type="ARBA" id="ARBA00023136"/>
    </source>
</evidence>
<feature type="region of interest" description="Disordered" evidence="11">
    <location>
        <begin position="1845"/>
        <end position="1867"/>
    </location>
</feature>
<dbReference type="InterPro" id="IPR001715">
    <property type="entry name" value="CH_dom"/>
</dbReference>
<evidence type="ECO:0000256" key="10">
    <source>
        <dbReference type="SAM" id="Coils"/>
    </source>
</evidence>
<comment type="caution">
    <text evidence="15">The sequence shown here is derived from an EMBL/GenBank/DDBJ whole genome shotgun (WGS) entry which is preliminary data.</text>
</comment>
<protein>
    <recommendedName>
        <fullName evidence="3">Chloride channel CLIC-like protein 1</fullName>
    </recommendedName>
</protein>
<comment type="similarity">
    <text evidence="2">Belongs to the chloride channel MCLC family.</text>
</comment>
<evidence type="ECO:0000256" key="7">
    <source>
        <dbReference type="ARBA" id="ARBA00022989"/>
    </source>
</evidence>
<feature type="region of interest" description="Disordered" evidence="11">
    <location>
        <begin position="655"/>
        <end position="721"/>
    </location>
</feature>
<feature type="compositionally biased region" description="Basic and acidic residues" evidence="11">
    <location>
        <begin position="2709"/>
        <end position="2724"/>
    </location>
</feature>
<evidence type="ECO:0000256" key="3">
    <source>
        <dbReference type="ARBA" id="ARBA00015571"/>
    </source>
</evidence>
<evidence type="ECO:0000259" key="13">
    <source>
        <dbReference type="PROSITE" id="PS50021"/>
    </source>
</evidence>
<evidence type="ECO:0000256" key="4">
    <source>
        <dbReference type="ARBA" id="ARBA00022574"/>
    </source>
</evidence>
<dbReference type="Pfam" id="PF11971">
    <property type="entry name" value="CAMSAP_CH"/>
    <property type="match status" value="1"/>
</dbReference>
<dbReference type="SMART" id="SM00668">
    <property type="entry name" value="CTLH"/>
    <property type="match status" value="1"/>
</dbReference>
<feature type="repeat" description="WD" evidence="9">
    <location>
        <begin position="1933"/>
        <end position="1963"/>
    </location>
</feature>
<dbReference type="SUPFAM" id="SSF47576">
    <property type="entry name" value="Calponin-homology domain, CH-domain"/>
    <property type="match status" value="1"/>
</dbReference>
<accession>A0A662YV44</accession>
<dbReference type="GO" id="GO:0005516">
    <property type="term" value="F:calmodulin binding"/>
    <property type="evidence" value="ECO:0007669"/>
    <property type="project" value="InterPro"/>
</dbReference>
<feature type="compositionally biased region" description="Low complexity" evidence="11">
    <location>
        <begin position="666"/>
        <end position="685"/>
    </location>
</feature>
<dbReference type="InterPro" id="IPR019775">
    <property type="entry name" value="WD40_repeat_CS"/>
</dbReference>
<dbReference type="EMBL" id="SCEB01000390">
    <property type="protein sequence ID" value="RXM99408.1"/>
    <property type="molecule type" value="Genomic_DNA"/>
</dbReference>
<keyword evidence="8 12" id="KW-0472">Membrane</keyword>
<feature type="compositionally biased region" description="Basic and acidic residues" evidence="11">
    <location>
        <begin position="1690"/>
        <end position="1699"/>
    </location>
</feature>
<feature type="region of interest" description="Disordered" evidence="11">
    <location>
        <begin position="1789"/>
        <end position="1822"/>
    </location>
</feature>
<dbReference type="InterPro" id="IPR006594">
    <property type="entry name" value="LisH"/>
</dbReference>
<dbReference type="SMART" id="SM00667">
    <property type="entry name" value="LisH"/>
    <property type="match status" value="1"/>
</dbReference>
<sequence length="2756" mass="308918">MGDAADSKEIRKTFIVPAIKAFDQYDFSRAKISCSLAWLVAKAFGTDNVPEDLKEPFYTDQYEQVHTKPPVVNLLLSAELYCRAGSLILKSDAAKPLLGHDAVIQALAQKGLYVTDQEKLVTERDLRKKPIQISAHLAVIDTLMMAYTVEMVSVEKVVACVQKYSALTDTDLPYDTEDAVMSWMNKVNEHLNDIIMQEQKMRALRCSDTTGGPTARYRKEQALTSQMPCIPSVENLLKDSTDGGALAALIHFYCPETVKLEDICLKETMSLADSLYNLQLIQEFCQENLNGCCHFALEDMIYASSSIKNNYLVFMAELFWWFEVVKPSFVQPRVLDIDVDEDNCGNACCLFPAAEAVQPIRNMPTFPISNATKRSFTESPSSPDMDASLGLSPPLSLLPLRLKQQRPQNATSGAMRRSTSMSYVDGYVGTWPKEKRSSVHGVSFDIPFDKENTMQTSTPPSRGMTRSFSNEGLGFKLNQHPRNIKRNLSFQPVNGQSEAEGIEEEMYPEDQTDTELYNNHSGRANPRKQYKLSNGPVLDEYGNPAGTPSIEEALQIIHDSDKPHSVLQSNKVNNGFFLHSQDLGDFNSKLNTEEPCLDSTAETKGAMSPDTTEVDTGIHVQTEDIQETIDEDSSLRDYTVSMDSDMDHDYELKVSNPRDITSPCPSSVSAKSQAGSSASSSSGVKMTSFAEQKLRKINHVDGRSSGSSSQKTTPESSELNIPHMGAWAQTPEESPVRQGRDPTQLLASEMVHLRMQLEEKRRAIEAQKKKVEAAFTRHRQRMGRTAFLTVVKKKGDGTSPLREESIGSEDEKLSADSQPSKMSEDNTLKPGKCKTEDTWSEDNMDPAQSRWLKSPTDESIGEGDLVEYTKSIEKLNSSLNFLQQEMQRIAQQQDIIMQMREQQAWGISPSQPSPQKQVRELRSTSRSTGSLSPVLSSAGESPRTSHRSPQAITRKSASFHSKTPRTQRPNELKIAPFSRVLTSPQSVDSLPHLRRFSPSQIQTKSFVHFGDDHAPTGESESRDKYSAQEPKPADSATEQGSEMGEAHKQLPAEEEKEDKEEVKPLESTVSEVLSQPVKETFILTPNTENPREPIGQSTKTVSLIEVPLSVLKPLEGQVLEEAGEGGSTGDIYYDDQKMCCGFFFKDDQKGEDDMAMKRAALLEKRQQRERENQQRKQQLDVELEQKKEEARIKAEEERQKKEDEKARREYIKQEFLRRKQLKLIEDMDTVVKPRPASSKQKRPRPKSVHRDIMESPRTPVRASAVHFKGNIMTAEETINIKEVEIIKLILDFLNSRKLHISMLSLEKESGVINGLYSDDMLFLRQLVLDGQWDEVLQFIQPLECMEKFDRKRFRYIIMKQKFLEALCVNNAMSAEDEPLHLEFTMQEAVKCLHSLEEYCPSKDDYSKLCLLLTLPRLTNHAEFKDWNPSTARVQCFEEACIMVAEFIPADRKLSEAGFKASNNRLFQLIIKGMLYECCVEFCQSKATGEEITESEVLLGIDMLCGNGCDDLDLSMLSWLQNLSPSIFSCAFEQKMLNIHVDKLVKPTKAAHTDLLTPLINKLSPYPSSPMRRPQSADAYMSRSLNPALDGLSYGLTNPDKRVTDLGSKTSAMSHSFANFHCPAGQNLSRSLMLENTDCHSIYEESPERTETPVDGLMNSSGHRTLCESPIPTPAPVSEPVPPDSSQGPGKPEKNELRESTEQFQEYYRQRMRYQQHLEQKEQQRQLYQQMLQEGGVNQEDGLDQQQNLTEKFLNRSIQKLEELNVGIDDVGGEVQSLNPQCNGNNINCSPADGNVTPENGHQKEGQKVATSTPQKVGARGIPSLDESPVFLCQGANSVGELRDHAAQPLHSEDPAFSPTRSRREEGEKAKTQFVAINTMEDTQAVRAVAFHPSGALYAVGSNSKTLRVCAYPEVLDPSAYSTPKQPAVRFKRNKHHKGSIYCVAWSHCGQLLATGSNDKYVKVLPFSAETCNATGPDLEFSMHDGTIRDLAFMEGPESGGAILISAGAGDCNIYTTDCQRGQGLHALSGHTGHILSLYTWGGWMIASGSQDKTVRFWDLRVPSCVRVVGTALHGSGSAVASVAVDPSGRLLATGQEDTSCMLYDIRGGRMVQTYRPHSSDVRSVRFSPRAHYLLTGSYDTKVMITDLQGDLTKQLPLTVVGEHADKLSNYENIPTKRKEYISDPNQPAFCPDVSECSNKLAVLERKVEAYKKKVEAPPTQSVCQPVFKRYLNKLLKDIQKLGLPDEVGHDVHYDADVLLTRQAVSEIRKFLRDESWKPGVIDEALSQILINFKPHDYEAWKWRFEDAFGVELPTLLQLLAVSALIVFMICTELWTQISWMAQLRRMFIICFMVSIVWNWLYLYKTAFAEHQSKIVKRQDFNDKCSGLKKIDWMDNIKEWCRSTWTLQDDPCKKYYELVFVHPILLVSPIKAISVTFASLITEPFKHVGQGISDFLRALLKDLPITLQIPVLITIVLSMLVFVYGSAQAVIQNIVFRRPLGHHDPHPPALLHNVPQWEDAIQDMQAGGDAVFQGEVGRIQYRRGERGAHLRHRNQNRGYDKTNIIEGVGPADRPIQQFPQDEGDGEVLDDLSGQKDCPNQNTAAAEPSNIRKEKQKGTLRGNSQRHPQTNSKDEKTRKRQGEKKSEDSGIHGEVDGTQLPHRNVNHGSGNADIIEGVGPTGRPSEQFLRDEVEDLSGQEDENTAAAPVDTRQENKRKENLKEKGEGSSQRDQQTNSASEVKDEKKREGSNETSVKPP</sequence>
<feature type="region of interest" description="Disordered" evidence="11">
    <location>
        <begin position="901"/>
        <end position="977"/>
    </location>
</feature>
<dbReference type="GO" id="GO:0031122">
    <property type="term" value="P:cytoplasmic microtubule organization"/>
    <property type="evidence" value="ECO:0007669"/>
    <property type="project" value="TreeGrafter"/>
</dbReference>
<dbReference type="InterPro" id="IPR057749">
    <property type="entry name" value="WDR47_COR"/>
</dbReference>
<dbReference type="GO" id="GO:0007026">
    <property type="term" value="P:negative regulation of microtubule depolymerization"/>
    <property type="evidence" value="ECO:0007669"/>
    <property type="project" value="TreeGrafter"/>
</dbReference>
<feature type="coiled-coil region" evidence="10">
    <location>
        <begin position="750"/>
        <end position="777"/>
    </location>
</feature>
<feature type="region of interest" description="Disordered" evidence="11">
    <location>
        <begin position="1009"/>
        <end position="1071"/>
    </location>
</feature>
<dbReference type="SMART" id="SM00320">
    <property type="entry name" value="WD40"/>
    <property type="match status" value="6"/>
</dbReference>
<keyword evidence="6" id="KW-0677">Repeat</keyword>
<organism evidence="15 16">
    <name type="scientific">Acipenser ruthenus</name>
    <name type="common">Sterlet sturgeon</name>
    <dbReference type="NCBI Taxonomy" id="7906"/>
    <lineage>
        <taxon>Eukaryota</taxon>
        <taxon>Metazoa</taxon>
        <taxon>Chordata</taxon>
        <taxon>Craniata</taxon>
        <taxon>Vertebrata</taxon>
        <taxon>Euteleostomi</taxon>
        <taxon>Actinopterygii</taxon>
        <taxon>Chondrostei</taxon>
        <taxon>Acipenseriformes</taxon>
        <taxon>Acipenseridae</taxon>
        <taxon>Acipenser</taxon>
    </lineage>
</organism>
<dbReference type="InterPro" id="IPR022613">
    <property type="entry name" value="CH_CAMSAP_2"/>
</dbReference>
<evidence type="ECO:0000256" key="1">
    <source>
        <dbReference type="ARBA" id="ARBA00004141"/>
    </source>
</evidence>
<feature type="coiled-coil region" evidence="10">
    <location>
        <begin position="1703"/>
        <end position="1733"/>
    </location>
</feature>
<feature type="compositionally biased region" description="Polar residues" evidence="11">
    <location>
        <begin position="2725"/>
        <end position="2737"/>
    </location>
</feature>
<dbReference type="GO" id="GO:0030507">
    <property type="term" value="F:spectrin binding"/>
    <property type="evidence" value="ECO:0007669"/>
    <property type="project" value="InterPro"/>
</dbReference>
<evidence type="ECO:0000259" key="14">
    <source>
        <dbReference type="PROSITE" id="PS50897"/>
    </source>
</evidence>
<dbReference type="Pfam" id="PF25602">
    <property type="entry name" value="WDR47_COR"/>
    <property type="match status" value="1"/>
</dbReference>
<feature type="compositionally biased region" description="Polar residues" evidence="11">
    <location>
        <begin position="704"/>
        <end position="719"/>
    </location>
</feature>
<feature type="region of interest" description="Disordered" evidence="11">
    <location>
        <begin position="1187"/>
        <end position="1206"/>
    </location>
</feature>
<feature type="region of interest" description="Disordered" evidence="11">
    <location>
        <begin position="1642"/>
        <end position="1699"/>
    </location>
</feature>
<dbReference type="PANTHER" id="PTHR21595:SF1">
    <property type="entry name" value="CALMODULIN-REGULATED SPECTRIN-ASSOCIATED PROTEIN 2"/>
    <property type="match status" value="1"/>
</dbReference>
<dbReference type="Pfam" id="PF17095">
    <property type="entry name" value="CAMSAP_CC1"/>
    <property type="match status" value="1"/>
</dbReference>
<feature type="transmembrane region" description="Helical" evidence="12">
    <location>
        <begin position="2462"/>
        <end position="2483"/>
    </location>
</feature>
<dbReference type="InterPro" id="IPR036322">
    <property type="entry name" value="WD40_repeat_dom_sf"/>
</dbReference>
<feature type="compositionally biased region" description="Basic and acidic residues" evidence="11">
    <location>
        <begin position="793"/>
        <end position="814"/>
    </location>
</feature>
<feature type="compositionally biased region" description="Basic and acidic residues" evidence="11">
    <location>
        <begin position="1044"/>
        <end position="1064"/>
    </location>
</feature>
<proteinExistence type="inferred from homology"/>
<dbReference type="GO" id="GO:0016020">
    <property type="term" value="C:membrane"/>
    <property type="evidence" value="ECO:0007669"/>
    <property type="project" value="UniProtKB-SubCell"/>
</dbReference>
<evidence type="ECO:0000313" key="15">
    <source>
        <dbReference type="EMBL" id="RXM99408.1"/>
    </source>
</evidence>
<dbReference type="InterPro" id="IPR001680">
    <property type="entry name" value="WD40_rpt"/>
</dbReference>
<feature type="transmembrane region" description="Helical" evidence="12">
    <location>
        <begin position="2346"/>
        <end position="2363"/>
    </location>
</feature>
<dbReference type="GO" id="GO:0051011">
    <property type="term" value="F:microtubule minus-end binding"/>
    <property type="evidence" value="ECO:0007669"/>
    <property type="project" value="TreeGrafter"/>
</dbReference>
<feature type="repeat" description="WD" evidence="9">
    <location>
        <begin position="2027"/>
        <end position="2067"/>
    </location>
</feature>
<dbReference type="PANTHER" id="PTHR21595">
    <property type="entry name" value="PATRONIN"/>
    <property type="match status" value="1"/>
</dbReference>
<dbReference type="Pfam" id="PF00400">
    <property type="entry name" value="WD40"/>
    <property type="match status" value="5"/>
</dbReference>
<dbReference type="PROSITE" id="PS50021">
    <property type="entry name" value="CH"/>
    <property type="match status" value="1"/>
</dbReference>
<dbReference type="PROSITE" id="PS50897">
    <property type="entry name" value="CTLH"/>
    <property type="match status" value="1"/>
</dbReference>
<comment type="subcellular location">
    <subcellularLocation>
        <location evidence="1">Membrane</location>
        <topology evidence="1">Multi-pass membrane protein</topology>
    </subcellularLocation>
</comment>
<dbReference type="SUPFAM" id="SSF50978">
    <property type="entry name" value="WD40 repeat-like"/>
    <property type="match status" value="1"/>
</dbReference>
<dbReference type="PROSITE" id="PS50896">
    <property type="entry name" value="LISH"/>
    <property type="match status" value="1"/>
</dbReference>
<dbReference type="InterPro" id="IPR009231">
    <property type="entry name" value="Chloride_chnl_CLIC-like"/>
</dbReference>
<dbReference type="Pfam" id="PF25532">
    <property type="entry name" value="CH_CAMSAP2_N"/>
    <property type="match status" value="1"/>
</dbReference>
<gene>
    <name evidence="15" type="ORF">EOD39_11584</name>
</gene>
<dbReference type="InterPro" id="IPR036872">
    <property type="entry name" value="CH_dom_sf"/>
</dbReference>
<feature type="compositionally biased region" description="Basic and acidic residues" evidence="11">
    <location>
        <begin position="692"/>
        <end position="702"/>
    </location>
</feature>
<feature type="compositionally biased region" description="Polar residues" evidence="11">
    <location>
        <begin position="947"/>
        <end position="969"/>
    </location>
</feature>
<feature type="compositionally biased region" description="Pro residues" evidence="11">
    <location>
        <begin position="1670"/>
        <end position="1682"/>
    </location>
</feature>
<feature type="compositionally biased region" description="Polar residues" evidence="11">
    <location>
        <begin position="2619"/>
        <end position="2629"/>
    </location>
</feature>
<dbReference type="InterPro" id="IPR058042">
    <property type="entry name" value="CAMSAP_N"/>
</dbReference>
<feature type="repeat" description="WD" evidence="9">
    <location>
        <begin position="2114"/>
        <end position="2148"/>
    </location>
</feature>
<evidence type="ECO:0000256" key="9">
    <source>
        <dbReference type="PROSITE-ProRule" id="PRU00221"/>
    </source>
</evidence>
<evidence type="ECO:0000256" key="5">
    <source>
        <dbReference type="ARBA" id="ARBA00022692"/>
    </source>
</evidence>
<feature type="domain" description="Calponin-homology (CH)" evidence="13">
    <location>
        <begin position="210"/>
        <end position="323"/>
    </location>
</feature>
<keyword evidence="7 12" id="KW-1133">Transmembrane helix</keyword>
<dbReference type="CDD" id="cd00200">
    <property type="entry name" value="WD40"/>
    <property type="match status" value="1"/>
</dbReference>
<dbReference type="Gene3D" id="2.130.10.10">
    <property type="entry name" value="YVTN repeat-like/Quinoprotein amine dehydrogenase"/>
    <property type="match status" value="2"/>
</dbReference>
<feature type="transmembrane region" description="Helical" evidence="12">
    <location>
        <begin position="2419"/>
        <end position="2441"/>
    </location>
</feature>
<keyword evidence="4 9" id="KW-0853">WD repeat</keyword>
<reference evidence="15 16" key="1">
    <citation type="submission" date="2019-01" db="EMBL/GenBank/DDBJ databases">
        <title>Draft Genome and Complete Hox-Cluster Characterization of the Sterlet Sturgeon (Acipenser ruthenus).</title>
        <authorList>
            <person name="Wei Q."/>
        </authorList>
    </citation>
    <scope>NUCLEOTIDE SEQUENCE [LARGE SCALE GENOMIC DNA]</scope>
    <source>
        <strain evidence="15">WHYD16114868_AA</strain>
        <tissue evidence="15">Blood</tissue>
    </source>
</reference>
<dbReference type="InterPro" id="IPR006595">
    <property type="entry name" value="CTLH_C"/>
</dbReference>
<dbReference type="InterPro" id="IPR015943">
    <property type="entry name" value="WD40/YVTN_repeat-like_dom_sf"/>
</dbReference>
<evidence type="ECO:0000256" key="12">
    <source>
        <dbReference type="SAM" id="Phobius"/>
    </source>
</evidence>
<name>A0A662YV44_ACIRT</name>
<feature type="compositionally biased region" description="Basic and acidic residues" evidence="11">
    <location>
        <begin position="2738"/>
        <end position="2748"/>
    </location>
</feature>
<dbReference type="PROSITE" id="PS00678">
    <property type="entry name" value="WD_REPEATS_1"/>
    <property type="match status" value="1"/>
</dbReference>
<dbReference type="PROSITE" id="PS50082">
    <property type="entry name" value="WD_REPEATS_2"/>
    <property type="match status" value="4"/>
</dbReference>
<feature type="region of interest" description="Disordered" evidence="11">
    <location>
        <begin position="2542"/>
        <end position="2756"/>
    </location>
</feature>
<feature type="region of interest" description="Disordered" evidence="11">
    <location>
        <begin position="793"/>
        <end position="860"/>
    </location>
</feature>
<feature type="compositionally biased region" description="Basic and acidic residues" evidence="11">
    <location>
        <begin position="2641"/>
        <end position="2653"/>
    </location>
</feature>
<keyword evidence="10" id="KW-0175">Coiled coil</keyword>
<evidence type="ECO:0000256" key="11">
    <source>
        <dbReference type="SAM" id="MobiDB-lite"/>
    </source>
</evidence>
<dbReference type="InterPro" id="IPR031372">
    <property type="entry name" value="CAMSAP_CC1"/>
</dbReference>
<feature type="compositionally biased region" description="Acidic residues" evidence="11">
    <location>
        <begin position="2690"/>
        <end position="2701"/>
    </location>
</feature>
<feature type="compositionally biased region" description="Basic and acidic residues" evidence="11">
    <location>
        <begin position="1642"/>
        <end position="1651"/>
    </location>
</feature>
<feature type="transmembrane region" description="Helical" evidence="12">
    <location>
        <begin position="2315"/>
        <end position="2334"/>
    </location>
</feature>
<keyword evidence="16" id="KW-1185">Reference proteome</keyword>
<feature type="domain" description="CTLH" evidence="14">
    <location>
        <begin position="1316"/>
        <end position="1373"/>
    </location>
</feature>
<dbReference type="PROSITE" id="PS50294">
    <property type="entry name" value="WD_REPEATS_REGION"/>
    <property type="match status" value="1"/>
</dbReference>
<dbReference type="GO" id="GO:0036449">
    <property type="term" value="C:microtubule minus-end"/>
    <property type="evidence" value="ECO:0007669"/>
    <property type="project" value="TreeGrafter"/>
</dbReference>
<feature type="compositionally biased region" description="Basic and acidic residues" evidence="11">
    <location>
        <begin position="822"/>
        <end position="837"/>
    </location>
</feature>
<evidence type="ECO:0000313" key="16">
    <source>
        <dbReference type="Proteomes" id="UP000289886"/>
    </source>
</evidence>
<dbReference type="Proteomes" id="UP000289886">
    <property type="component" value="Unassembled WGS sequence"/>
</dbReference>
<feature type="compositionally biased region" description="Basic and acidic residues" evidence="11">
    <location>
        <begin position="1009"/>
        <end position="1026"/>
    </location>
</feature>